<evidence type="ECO:0000256" key="1">
    <source>
        <dbReference type="SAM" id="MobiDB-lite"/>
    </source>
</evidence>
<reference evidence="2" key="1">
    <citation type="submission" date="2022-07" db="EMBL/GenBank/DDBJ databases">
        <title>Chromosome-level genome of Muraenolepis orangiensis.</title>
        <authorList>
            <person name="Kim J."/>
        </authorList>
    </citation>
    <scope>NUCLEOTIDE SEQUENCE</scope>
    <source>
        <strain evidence="2">KU_S4_2022</strain>
        <tissue evidence="2">Muscle</tissue>
    </source>
</reference>
<evidence type="ECO:0000313" key="2">
    <source>
        <dbReference type="EMBL" id="KAJ3585493.1"/>
    </source>
</evidence>
<sequence length="91" mass="9897">MTTRLARLQGSRGGEAEGLRERDAEDTIRDLEVRVATLEGQKGALQGKLSLARQHLLDLGGRSHYRPAKGLGPLTLDPMCCVFSVSLMSMC</sequence>
<dbReference type="OrthoDB" id="2133912at2759"/>
<organism evidence="2 3">
    <name type="scientific">Muraenolepis orangiensis</name>
    <name type="common">Patagonian moray cod</name>
    <dbReference type="NCBI Taxonomy" id="630683"/>
    <lineage>
        <taxon>Eukaryota</taxon>
        <taxon>Metazoa</taxon>
        <taxon>Chordata</taxon>
        <taxon>Craniata</taxon>
        <taxon>Vertebrata</taxon>
        <taxon>Euteleostomi</taxon>
        <taxon>Actinopterygii</taxon>
        <taxon>Neopterygii</taxon>
        <taxon>Teleostei</taxon>
        <taxon>Neoteleostei</taxon>
        <taxon>Acanthomorphata</taxon>
        <taxon>Zeiogadaria</taxon>
        <taxon>Gadariae</taxon>
        <taxon>Gadiformes</taxon>
        <taxon>Muraenolepidoidei</taxon>
        <taxon>Muraenolepididae</taxon>
        <taxon>Muraenolepis</taxon>
    </lineage>
</organism>
<accession>A0A9Q0I5E2</accession>
<comment type="caution">
    <text evidence="2">The sequence shown here is derived from an EMBL/GenBank/DDBJ whole genome shotgun (WGS) entry which is preliminary data.</text>
</comment>
<feature type="compositionally biased region" description="Basic and acidic residues" evidence="1">
    <location>
        <begin position="14"/>
        <end position="23"/>
    </location>
</feature>
<evidence type="ECO:0000313" key="3">
    <source>
        <dbReference type="Proteomes" id="UP001148018"/>
    </source>
</evidence>
<proteinExistence type="predicted"/>
<dbReference type="EMBL" id="JANIIK010000118">
    <property type="protein sequence ID" value="KAJ3585493.1"/>
    <property type="molecule type" value="Genomic_DNA"/>
</dbReference>
<feature type="region of interest" description="Disordered" evidence="1">
    <location>
        <begin position="1"/>
        <end position="23"/>
    </location>
</feature>
<protein>
    <submittedName>
        <fullName evidence="2">Uncharacterized protein</fullName>
    </submittedName>
</protein>
<dbReference type="AlphaFoldDB" id="A0A9Q0I5E2"/>
<gene>
    <name evidence="2" type="ORF">NHX12_014212</name>
</gene>
<keyword evidence="3" id="KW-1185">Reference proteome</keyword>
<dbReference type="Proteomes" id="UP001148018">
    <property type="component" value="Unassembled WGS sequence"/>
</dbReference>
<name>A0A9Q0I5E2_9TELE</name>